<gene>
    <name evidence="7" type="ORF">CLV78_101963</name>
</gene>
<dbReference type="GO" id="GO:0015920">
    <property type="term" value="P:lipopolysaccharide transport"/>
    <property type="evidence" value="ECO:0007669"/>
    <property type="project" value="TreeGrafter"/>
</dbReference>
<dbReference type="InterPro" id="IPR030922">
    <property type="entry name" value="LptF"/>
</dbReference>
<keyword evidence="8" id="KW-1185">Reference proteome</keyword>
<proteinExistence type="predicted"/>
<evidence type="ECO:0000256" key="1">
    <source>
        <dbReference type="ARBA" id="ARBA00004651"/>
    </source>
</evidence>
<dbReference type="RefSeq" id="WP_106203573.1">
    <property type="nucleotide sequence ID" value="NZ_PVTD01000001.1"/>
</dbReference>
<dbReference type="Pfam" id="PF03739">
    <property type="entry name" value="LptF_LptG"/>
    <property type="match status" value="1"/>
</dbReference>
<feature type="transmembrane region" description="Helical" evidence="6">
    <location>
        <begin position="336"/>
        <end position="361"/>
    </location>
</feature>
<keyword evidence="4 6" id="KW-1133">Transmembrane helix</keyword>
<evidence type="ECO:0000313" key="7">
    <source>
        <dbReference type="EMBL" id="PRY26859.1"/>
    </source>
</evidence>
<reference evidence="7 8" key="1">
    <citation type="submission" date="2018-03" db="EMBL/GenBank/DDBJ databases">
        <title>Genomic Encyclopedia of Archaeal and Bacterial Type Strains, Phase II (KMG-II): from individual species to whole genera.</title>
        <authorList>
            <person name="Goeker M."/>
        </authorList>
    </citation>
    <scope>NUCLEOTIDE SEQUENCE [LARGE SCALE GENOMIC DNA]</scope>
    <source>
        <strain evidence="7 8">DSM 29328</strain>
    </source>
</reference>
<dbReference type="InterPro" id="IPR005495">
    <property type="entry name" value="LptG/LptF_permease"/>
</dbReference>
<dbReference type="Proteomes" id="UP000239480">
    <property type="component" value="Unassembled WGS sequence"/>
</dbReference>
<dbReference type="GO" id="GO:0055085">
    <property type="term" value="P:transmembrane transport"/>
    <property type="evidence" value="ECO:0007669"/>
    <property type="project" value="InterPro"/>
</dbReference>
<evidence type="ECO:0000256" key="4">
    <source>
        <dbReference type="ARBA" id="ARBA00022989"/>
    </source>
</evidence>
<comment type="caution">
    <text evidence="7">The sequence shown here is derived from an EMBL/GenBank/DDBJ whole genome shotgun (WGS) entry which is preliminary data.</text>
</comment>
<evidence type="ECO:0000256" key="3">
    <source>
        <dbReference type="ARBA" id="ARBA00022692"/>
    </source>
</evidence>
<dbReference type="EMBL" id="PVTD01000001">
    <property type="protein sequence ID" value="PRY26859.1"/>
    <property type="molecule type" value="Genomic_DNA"/>
</dbReference>
<dbReference type="PANTHER" id="PTHR33529:SF6">
    <property type="entry name" value="YJGP_YJGQ FAMILY PERMEASE"/>
    <property type="match status" value="1"/>
</dbReference>
<dbReference type="PANTHER" id="PTHR33529">
    <property type="entry name" value="SLR0882 PROTEIN-RELATED"/>
    <property type="match status" value="1"/>
</dbReference>
<feature type="transmembrane region" description="Helical" evidence="6">
    <location>
        <begin position="103"/>
        <end position="122"/>
    </location>
</feature>
<feature type="transmembrane region" description="Helical" evidence="6">
    <location>
        <begin position="7"/>
        <end position="29"/>
    </location>
</feature>
<sequence>MARFDRYFLYQLTVLFGFFSLVLVSVYWINRAVILFDQLLADGQSAGVFLTLTLYTLPNVIRMVLPISAFVAAVYVTNRLTTESELVVAQATGMSPWRMARPVFLFGLLVCVLMMVLVHFLVPMSRTQLAERSEEIEANVAARMLTEGQFLHPAKGITFYIREITREGELNDVFLADARADTTRTDYMATRAYLVQEGGAPKLVMVDGSAQTYQREDGRLLVTTFDSFTYDVGALMENSGRTRTDVREYDTLTLFSPDQAALDATRRDPSNFYYEGHLRIAQPLNPLIAALIGFSALMVGSFSRFGVWKQIGVAVVLIIVLQAIENGTADVARSDASLWPLIYLPTILGLVIVATLLWLAGRPALFKRVPRANASDVAPGTAGVAT</sequence>
<evidence type="ECO:0000256" key="5">
    <source>
        <dbReference type="ARBA" id="ARBA00023136"/>
    </source>
</evidence>
<dbReference type="OrthoDB" id="8477889at2"/>
<feature type="transmembrane region" description="Helical" evidence="6">
    <location>
        <begin position="307"/>
        <end position="324"/>
    </location>
</feature>
<protein>
    <submittedName>
        <fullName evidence="7">Lipopolysaccharide export system permease protein</fullName>
    </submittedName>
</protein>
<keyword evidence="3 6" id="KW-0812">Transmembrane</keyword>
<dbReference type="GO" id="GO:0043190">
    <property type="term" value="C:ATP-binding cassette (ABC) transporter complex"/>
    <property type="evidence" value="ECO:0007669"/>
    <property type="project" value="InterPro"/>
</dbReference>
<feature type="transmembrane region" description="Helical" evidence="6">
    <location>
        <begin position="280"/>
        <end position="300"/>
    </location>
</feature>
<dbReference type="AlphaFoldDB" id="A0A2T0S099"/>
<accession>A0A2T0S099</accession>
<name>A0A2T0S099_9RHOB</name>
<dbReference type="NCBIfam" id="TIGR04407">
    <property type="entry name" value="LptF_YjgP"/>
    <property type="match status" value="1"/>
</dbReference>
<feature type="transmembrane region" description="Helical" evidence="6">
    <location>
        <begin position="49"/>
        <end position="76"/>
    </location>
</feature>
<keyword evidence="5 6" id="KW-0472">Membrane</keyword>
<evidence type="ECO:0000256" key="6">
    <source>
        <dbReference type="SAM" id="Phobius"/>
    </source>
</evidence>
<evidence type="ECO:0000313" key="8">
    <source>
        <dbReference type="Proteomes" id="UP000239480"/>
    </source>
</evidence>
<organism evidence="7 8">
    <name type="scientific">Aliiruegeria haliotis</name>
    <dbReference type="NCBI Taxonomy" id="1280846"/>
    <lineage>
        <taxon>Bacteria</taxon>
        <taxon>Pseudomonadati</taxon>
        <taxon>Pseudomonadota</taxon>
        <taxon>Alphaproteobacteria</taxon>
        <taxon>Rhodobacterales</taxon>
        <taxon>Roseobacteraceae</taxon>
        <taxon>Aliiruegeria</taxon>
    </lineage>
</organism>
<keyword evidence="2" id="KW-1003">Cell membrane</keyword>
<comment type="subcellular location">
    <subcellularLocation>
        <location evidence="1">Cell membrane</location>
        <topology evidence="1">Multi-pass membrane protein</topology>
    </subcellularLocation>
</comment>
<evidence type="ECO:0000256" key="2">
    <source>
        <dbReference type="ARBA" id="ARBA00022475"/>
    </source>
</evidence>